<protein>
    <submittedName>
        <fullName evidence="4">GNAT family N-acetyltransferase</fullName>
    </submittedName>
</protein>
<dbReference type="Gene3D" id="3.40.630.30">
    <property type="match status" value="1"/>
</dbReference>
<gene>
    <name evidence="4" type="ORF">KQ929_09750</name>
</gene>
<dbReference type="PANTHER" id="PTHR43877:SF2">
    <property type="entry name" value="AMINOALKYLPHOSPHONATE N-ACETYLTRANSFERASE-RELATED"/>
    <property type="match status" value="1"/>
</dbReference>
<dbReference type="PROSITE" id="PS51186">
    <property type="entry name" value="GNAT"/>
    <property type="match status" value="1"/>
</dbReference>
<keyword evidence="5" id="KW-1185">Reference proteome</keyword>
<dbReference type="RefSeq" id="WP_040075718.1">
    <property type="nucleotide sequence ID" value="NZ_CP071383.1"/>
</dbReference>
<evidence type="ECO:0000256" key="1">
    <source>
        <dbReference type="ARBA" id="ARBA00022679"/>
    </source>
</evidence>
<reference evidence="4 5" key="1">
    <citation type="submission" date="2021-06" db="EMBL/GenBank/DDBJ databases">
        <title>Leclercia pneumoniae sp. nov.</title>
        <authorList>
            <person name="Hoenemann M."/>
            <person name="Viehweger A."/>
            <person name="Dietze N."/>
        </authorList>
    </citation>
    <scope>NUCLEOTIDE SEQUENCE [LARGE SCALE GENOMIC DNA]</scope>
    <source>
        <strain evidence="5">49125</strain>
    </source>
</reference>
<dbReference type="SUPFAM" id="SSF55729">
    <property type="entry name" value="Acyl-CoA N-acyltransferases (Nat)"/>
    <property type="match status" value="1"/>
</dbReference>
<dbReference type="PANTHER" id="PTHR43877">
    <property type="entry name" value="AMINOALKYLPHOSPHONATE N-ACETYLTRANSFERASE-RELATED-RELATED"/>
    <property type="match status" value="1"/>
</dbReference>
<keyword evidence="2" id="KW-0012">Acyltransferase</keyword>
<evidence type="ECO:0000313" key="5">
    <source>
        <dbReference type="Proteomes" id="UP000683497"/>
    </source>
</evidence>
<dbReference type="Pfam" id="PF13673">
    <property type="entry name" value="Acetyltransf_10"/>
    <property type="match status" value="1"/>
</dbReference>
<organism evidence="4 5">
    <name type="scientific">Leclercia pneumoniae</name>
    <dbReference type="NCBI Taxonomy" id="2815358"/>
    <lineage>
        <taxon>Bacteria</taxon>
        <taxon>Pseudomonadati</taxon>
        <taxon>Pseudomonadota</taxon>
        <taxon>Gammaproteobacteria</taxon>
        <taxon>Enterobacterales</taxon>
        <taxon>Enterobacteriaceae</taxon>
        <taxon>Leclercia</taxon>
    </lineage>
</organism>
<dbReference type="EMBL" id="CP076838">
    <property type="protein sequence ID" value="QWW81451.1"/>
    <property type="molecule type" value="Genomic_DNA"/>
</dbReference>
<dbReference type="InterPro" id="IPR000182">
    <property type="entry name" value="GNAT_dom"/>
</dbReference>
<name>A0ABX8K307_9ENTR</name>
<proteinExistence type="predicted"/>
<dbReference type="Proteomes" id="UP000683497">
    <property type="component" value="Chromosome"/>
</dbReference>
<sequence length="155" mass="17117">MQLRKAQAHEAEALWNLRNLAIRHGCVSSYSPEVIRNWTPEAMPEHYRKMIIDNPFYVIDAQGVLAASGYLDLNAASVEAIFTLPGYTGKGLASQIIAAIKDEAAARGITRLTLEATPNAADFYLRHGFEWLGESMHPSAMARAELRCVNMAITL</sequence>
<dbReference type="InterPro" id="IPR016181">
    <property type="entry name" value="Acyl_CoA_acyltransferase"/>
</dbReference>
<dbReference type="CDD" id="cd04301">
    <property type="entry name" value="NAT_SF"/>
    <property type="match status" value="1"/>
</dbReference>
<accession>A0ABX8K307</accession>
<keyword evidence="1" id="KW-0808">Transferase</keyword>
<dbReference type="InterPro" id="IPR050832">
    <property type="entry name" value="Bact_Acetyltransf"/>
</dbReference>
<feature type="domain" description="N-acetyltransferase" evidence="3">
    <location>
        <begin position="1"/>
        <end position="155"/>
    </location>
</feature>
<evidence type="ECO:0000256" key="2">
    <source>
        <dbReference type="ARBA" id="ARBA00023315"/>
    </source>
</evidence>
<evidence type="ECO:0000313" key="4">
    <source>
        <dbReference type="EMBL" id="QWW81451.1"/>
    </source>
</evidence>
<evidence type="ECO:0000259" key="3">
    <source>
        <dbReference type="PROSITE" id="PS51186"/>
    </source>
</evidence>